<dbReference type="GO" id="GO:0009401">
    <property type="term" value="P:phosphoenolpyruvate-dependent sugar phosphotransferase system"/>
    <property type="evidence" value="ECO:0007669"/>
    <property type="project" value="InterPro"/>
</dbReference>
<evidence type="ECO:0000313" key="4">
    <source>
        <dbReference type="EMBL" id="SBV97112.1"/>
    </source>
</evidence>
<protein>
    <submittedName>
        <fullName evidence="4">Putative galactitol-specific phosphotransferase enzyme IIB component</fullName>
    </submittedName>
</protein>
<sequence length="99" mass="10476">MKKIKIIIACGSGVATSTLAANEVQSVCKEYGIDASVDTCSMKALDQAAENADVILTTNKCEKELGKPLMSVTPFITGIGIDKTRKKLGELLLETANKS</sequence>
<dbReference type="InterPro" id="IPR003501">
    <property type="entry name" value="PTS_EIIB_2/3"/>
</dbReference>
<reference evidence="4" key="1">
    <citation type="submission" date="2016-04" db="EMBL/GenBank/DDBJ databases">
        <authorList>
            <person name="Evans L.H."/>
            <person name="Alamgir A."/>
            <person name="Owens N."/>
            <person name="Weber N.D."/>
            <person name="Virtaneva K."/>
            <person name="Barbian K."/>
            <person name="Babar A."/>
            <person name="Rosenke K."/>
        </authorList>
    </citation>
    <scope>NUCLEOTIDE SEQUENCE</scope>
    <source>
        <strain evidence="4">86</strain>
    </source>
</reference>
<dbReference type="AlphaFoldDB" id="A0A212JCJ2"/>
<keyword evidence="1 4" id="KW-0808">Transferase</keyword>
<dbReference type="SUPFAM" id="SSF52794">
    <property type="entry name" value="PTS system IIB component-like"/>
    <property type="match status" value="1"/>
</dbReference>
<dbReference type="InterPro" id="IPR013011">
    <property type="entry name" value="PTS_EIIB_2"/>
</dbReference>
<dbReference type="InterPro" id="IPR036095">
    <property type="entry name" value="PTS_EIIB-like_sf"/>
</dbReference>
<evidence type="ECO:0000256" key="1">
    <source>
        <dbReference type="ARBA" id="ARBA00022679"/>
    </source>
</evidence>
<feature type="chain" id="PRO_5011990322" evidence="2">
    <location>
        <begin position="21"/>
        <end position="99"/>
    </location>
</feature>
<gene>
    <name evidence="4" type="ORF">KL86CLO1_10867</name>
</gene>
<keyword evidence="2" id="KW-0732">Signal</keyword>
<dbReference type="PROSITE" id="PS51099">
    <property type="entry name" value="PTS_EIIB_TYPE_2"/>
    <property type="match status" value="1"/>
</dbReference>
<dbReference type="CDD" id="cd05566">
    <property type="entry name" value="PTS_IIB_galactitol"/>
    <property type="match status" value="1"/>
</dbReference>
<dbReference type="Gene3D" id="3.40.50.2300">
    <property type="match status" value="1"/>
</dbReference>
<dbReference type="GO" id="GO:0008982">
    <property type="term" value="F:protein-N(PI)-phosphohistidine-sugar phosphotransferase activity"/>
    <property type="evidence" value="ECO:0007669"/>
    <property type="project" value="InterPro"/>
</dbReference>
<accession>A0A212JCJ2</accession>
<evidence type="ECO:0000256" key="2">
    <source>
        <dbReference type="SAM" id="SignalP"/>
    </source>
</evidence>
<evidence type="ECO:0000259" key="3">
    <source>
        <dbReference type="PROSITE" id="PS51099"/>
    </source>
</evidence>
<name>A0A212JCJ2_9FIRM</name>
<dbReference type="Pfam" id="PF02302">
    <property type="entry name" value="PTS_IIB"/>
    <property type="match status" value="1"/>
</dbReference>
<feature type="domain" description="PTS EIIB type-2" evidence="3">
    <location>
        <begin position="4"/>
        <end position="96"/>
    </location>
</feature>
<dbReference type="EMBL" id="FLUN01000001">
    <property type="protein sequence ID" value="SBV97112.1"/>
    <property type="molecule type" value="Genomic_DNA"/>
</dbReference>
<feature type="signal peptide" evidence="2">
    <location>
        <begin position="1"/>
        <end position="20"/>
    </location>
</feature>
<organism evidence="4">
    <name type="scientific">uncultured Eubacteriales bacterium</name>
    <dbReference type="NCBI Taxonomy" id="172733"/>
    <lineage>
        <taxon>Bacteria</taxon>
        <taxon>Bacillati</taxon>
        <taxon>Bacillota</taxon>
        <taxon>Clostridia</taxon>
        <taxon>Eubacteriales</taxon>
        <taxon>environmental samples</taxon>
    </lineage>
</organism>
<proteinExistence type="predicted"/>